<dbReference type="GO" id="GO:0006355">
    <property type="term" value="P:regulation of DNA-templated transcription"/>
    <property type="evidence" value="ECO:0007669"/>
    <property type="project" value="InterPro"/>
</dbReference>
<dbReference type="Pfam" id="PF13426">
    <property type="entry name" value="PAS_9"/>
    <property type="match status" value="1"/>
</dbReference>
<dbReference type="PROSITE" id="PS50113">
    <property type="entry name" value="PAC"/>
    <property type="match status" value="1"/>
</dbReference>
<dbReference type="PROSITE" id="PS50110">
    <property type="entry name" value="RESPONSE_REGULATORY"/>
    <property type="match status" value="2"/>
</dbReference>
<dbReference type="Pfam" id="PF00989">
    <property type="entry name" value="PAS"/>
    <property type="match status" value="1"/>
</dbReference>
<feature type="domain" description="Response regulatory" evidence="11">
    <location>
        <begin position="642"/>
        <end position="758"/>
    </location>
</feature>
<dbReference type="Proteomes" id="UP000636888">
    <property type="component" value="Unassembled WGS sequence"/>
</dbReference>
<proteinExistence type="predicted"/>
<evidence type="ECO:0000313" key="14">
    <source>
        <dbReference type="EMBL" id="MBJ6724003.1"/>
    </source>
</evidence>
<dbReference type="InterPro" id="IPR035965">
    <property type="entry name" value="PAS-like_dom_sf"/>
</dbReference>
<dbReference type="InterPro" id="IPR001789">
    <property type="entry name" value="Sig_transdc_resp-reg_receiver"/>
</dbReference>
<feature type="modified residue" description="4-aspartylphosphate" evidence="9">
    <location>
        <position position="56"/>
    </location>
</feature>
<comment type="caution">
    <text evidence="14">The sequence shown here is derived from an EMBL/GenBank/DDBJ whole genome shotgun (WGS) entry which is preliminary data.</text>
</comment>
<keyword evidence="6" id="KW-0418">Kinase</keyword>
<dbReference type="SUPFAM" id="SSF55785">
    <property type="entry name" value="PYP-like sensor domain (PAS domain)"/>
    <property type="match status" value="2"/>
</dbReference>
<dbReference type="PANTHER" id="PTHR43065">
    <property type="entry name" value="SENSOR HISTIDINE KINASE"/>
    <property type="match status" value="1"/>
</dbReference>
<evidence type="ECO:0000256" key="7">
    <source>
        <dbReference type="ARBA" id="ARBA00022840"/>
    </source>
</evidence>
<feature type="domain" description="Histidine kinase" evidence="10">
    <location>
        <begin position="398"/>
        <end position="621"/>
    </location>
</feature>
<dbReference type="PROSITE" id="PS50112">
    <property type="entry name" value="PAS"/>
    <property type="match status" value="2"/>
</dbReference>
<keyword evidence="8" id="KW-0902">Two-component regulatory system</keyword>
<dbReference type="InterPro" id="IPR003661">
    <property type="entry name" value="HisK_dim/P_dom"/>
</dbReference>
<dbReference type="Gene3D" id="3.40.50.2300">
    <property type="match status" value="2"/>
</dbReference>
<keyword evidence="4" id="KW-0808">Transferase</keyword>
<keyword evidence="5" id="KW-0547">Nucleotide-binding</keyword>
<comment type="catalytic activity">
    <reaction evidence="1">
        <text>ATP + protein L-histidine = ADP + protein N-phospho-L-histidine.</text>
        <dbReference type="EC" id="2.7.13.3"/>
    </reaction>
</comment>
<dbReference type="SUPFAM" id="SSF52172">
    <property type="entry name" value="CheY-like"/>
    <property type="match status" value="2"/>
</dbReference>
<dbReference type="SMART" id="SM00388">
    <property type="entry name" value="HisKA"/>
    <property type="match status" value="1"/>
</dbReference>
<dbReference type="SMART" id="SM00086">
    <property type="entry name" value="PAC"/>
    <property type="match status" value="2"/>
</dbReference>
<sequence length="775" mass="85993">MKQAIRILIIDDSPEDATLIALQLQKEFEPSYERVQTAEELEQALDRGGWQLVISDFVMPGFSGLAALKLLQDRDLDLPLIMVSGQMGEDLAVEAMRAGAQDYLVKNNLTRLIPAVKRELNEAVVRRERRLAQEALVATEARLQCLVEQSLVGIFMLQGGRFSYVNPKFAQIFAYPQDSLTGQKSLLDLVAREDQFRVMAQFLRPLEEAGGNIHVFCQGVRSDGAMVDLEMNGSRTELNGHPAIIGTLLDITERKHAEAELSKLWQAVEQSPVSVVITDIMGNIEYVNPKFCEVTGYDETEVAGKNPRILKSGTMDKPFYQDLWATITDGREWHGELHNKKKSGELFWESASISAVKNGDGRITHFVAVKENITERKRGIEQMRQAQKMEAIGQLAGGIAHDFNNLLTIINGYSTLLIRSLEYGTPMRKEAEQILRAGERAADLTRQLLSFSRRQIMEPKVLNINEQVRSIETMLRRLIGENIELVAGLLDDVGYIKCDPGQIEQIIMNLVLNARDASDTGGKITIETGNDEIDENFAMLHPGAVPGSYVRLSVSDDGVGMSDEVKRRIFEPFFTTKEMGRGTGLGLATVYGIVKQSGGYIEVISQPNQGTQFNIFLPRVFKKQASAKKPMAEEIAGMHTQTILVVEDEPGVLNLVVHTLKKQGFRIIETTDPLQGVTLFDEHQSEIDLLLTDVVMPFMSGPKLAEQLTQKNPKLKVLFMSGHTDNNLSFEKILENGVPFLPKPFAGDALIKKVTETLGNGSEAGKPDLPPGGSF</sequence>
<protein>
    <recommendedName>
        <fullName evidence="2">histidine kinase</fullName>
        <ecNumber evidence="2">2.7.13.3</ecNumber>
    </recommendedName>
</protein>
<dbReference type="InterPro" id="IPR000014">
    <property type="entry name" value="PAS"/>
</dbReference>
<dbReference type="SUPFAM" id="SSF47384">
    <property type="entry name" value="Homodimeric domain of signal transducing histidine kinase"/>
    <property type="match status" value="1"/>
</dbReference>
<dbReference type="InterPro" id="IPR013767">
    <property type="entry name" value="PAS_fold"/>
</dbReference>
<evidence type="ECO:0000259" key="11">
    <source>
        <dbReference type="PROSITE" id="PS50110"/>
    </source>
</evidence>
<dbReference type="InterPro" id="IPR004358">
    <property type="entry name" value="Sig_transdc_His_kin-like_C"/>
</dbReference>
<evidence type="ECO:0000259" key="13">
    <source>
        <dbReference type="PROSITE" id="PS50113"/>
    </source>
</evidence>
<dbReference type="Gene3D" id="3.30.565.10">
    <property type="entry name" value="Histidine kinase-like ATPase, C-terminal domain"/>
    <property type="match status" value="1"/>
</dbReference>
<evidence type="ECO:0000256" key="2">
    <source>
        <dbReference type="ARBA" id="ARBA00012438"/>
    </source>
</evidence>
<dbReference type="InterPro" id="IPR005467">
    <property type="entry name" value="His_kinase_dom"/>
</dbReference>
<dbReference type="RefSeq" id="WP_199382841.1">
    <property type="nucleotide sequence ID" value="NZ_JAEMHM010000003.1"/>
</dbReference>
<feature type="domain" description="Response regulatory" evidence="11">
    <location>
        <begin position="6"/>
        <end position="121"/>
    </location>
</feature>
<dbReference type="NCBIfam" id="TIGR00229">
    <property type="entry name" value="sensory_box"/>
    <property type="match status" value="2"/>
</dbReference>
<dbReference type="CDD" id="cd00082">
    <property type="entry name" value="HisKA"/>
    <property type="match status" value="1"/>
</dbReference>
<keyword evidence="7" id="KW-0067">ATP-binding</keyword>
<dbReference type="InterPro" id="IPR003594">
    <property type="entry name" value="HATPase_dom"/>
</dbReference>
<dbReference type="InterPro" id="IPR001610">
    <property type="entry name" value="PAC"/>
</dbReference>
<reference evidence="14" key="1">
    <citation type="submission" date="2020-12" db="EMBL/GenBank/DDBJ databases">
        <title>Geomonas sp. Red875, isolated from river sediment.</title>
        <authorList>
            <person name="Xu Z."/>
            <person name="Zhang Z."/>
            <person name="Masuda Y."/>
            <person name="Itoh H."/>
            <person name="Senoo K."/>
        </authorList>
    </citation>
    <scope>NUCLEOTIDE SEQUENCE</scope>
    <source>
        <strain evidence="14">Red875</strain>
    </source>
</reference>
<evidence type="ECO:0000256" key="1">
    <source>
        <dbReference type="ARBA" id="ARBA00000085"/>
    </source>
</evidence>
<name>A0A8J7J0P1_9BACT</name>
<dbReference type="SUPFAM" id="SSF55874">
    <property type="entry name" value="ATPase domain of HSP90 chaperone/DNA topoisomerase II/histidine kinase"/>
    <property type="match status" value="1"/>
</dbReference>
<dbReference type="GO" id="GO:0000155">
    <property type="term" value="F:phosphorelay sensor kinase activity"/>
    <property type="evidence" value="ECO:0007669"/>
    <property type="project" value="InterPro"/>
</dbReference>
<keyword evidence="15" id="KW-1185">Reference proteome</keyword>
<dbReference type="SMART" id="SM00387">
    <property type="entry name" value="HATPase_c"/>
    <property type="match status" value="1"/>
</dbReference>
<evidence type="ECO:0000256" key="9">
    <source>
        <dbReference type="PROSITE-ProRule" id="PRU00169"/>
    </source>
</evidence>
<keyword evidence="3 9" id="KW-0597">Phosphoprotein</keyword>
<dbReference type="EC" id="2.7.13.3" evidence="2"/>
<evidence type="ECO:0000256" key="5">
    <source>
        <dbReference type="ARBA" id="ARBA00022741"/>
    </source>
</evidence>
<dbReference type="Pfam" id="PF00072">
    <property type="entry name" value="Response_reg"/>
    <property type="match status" value="2"/>
</dbReference>
<dbReference type="Gene3D" id="3.30.450.20">
    <property type="entry name" value="PAS domain"/>
    <property type="match status" value="2"/>
</dbReference>
<feature type="domain" description="PAS" evidence="12">
    <location>
        <begin position="160"/>
        <end position="209"/>
    </location>
</feature>
<evidence type="ECO:0000313" key="15">
    <source>
        <dbReference type="Proteomes" id="UP000636888"/>
    </source>
</evidence>
<dbReference type="InterPro" id="IPR011006">
    <property type="entry name" value="CheY-like_superfamily"/>
</dbReference>
<dbReference type="SMART" id="SM00091">
    <property type="entry name" value="PAS"/>
    <property type="match status" value="2"/>
</dbReference>
<dbReference type="InterPro" id="IPR036890">
    <property type="entry name" value="HATPase_C_sf"/>
</dbReference>
<dbReference type="CDD" id="cd00130">
    <property type="entry name" value="PAS"/>
    <property type="match status" value="2"/>
</dbReference>
<dbReference type="PROSITE" id="PS50109">
    <property type="entry name" value="HIS_KIN"/>
    <property type="match status" value="1"/>
</dbReference>
<feature type="modified residue" description="4-aspartylphosphate" evidence="9">
    <location>
        <position position="693"/>
    </location>
</feature>
<dbReference type="Pfam" id="PF00512">
    <property type="entry name" value="HisKA"/>
    <property type="match status" value="1"/>
</dbReference>
<evidence type="ECO:0000259" key="10">
    <source>
        <dbReference type="PROSITE" id="PS50109"/>
    </source>
</evidence>
<dbReference type="PANTHER" id="PTHR43065:SF42">
    <property type="entry name" value="TWO-COMPONENT SENSOR PPRA"/>
    <property type="match status" value="1"/>
</dbReference>
<organism evidence="14 15">
    <name type="scientific">Geomesophilobacter sediminis</name>
    <dbReference type="NCBI Taxonomy" id="2798584"/>
    <lineage>
        <taxon>Bacteria</taxon>
        <taxon>Pseudomonadati</taxon>
        <taxon>Thermodesulfobacteriota</taxon>
        <taxon>Desulfuromonadia</taxon>
        <taxon>Geobacterales</taxon>
        <taxon>Geobacteraceae</taxon>
        <taxon>Geomesophilobacter</taxon>
    </lineage>
</organism>
<dbReference type="PRINTS" id="PR00344">
    <property type="entry name" value="BCTRLSENSOR"/>
</dbReference>
<feature type="domain" description="PAS" evidence="12">
    <location>
        <begin position="260"/>
        <end position="306"/>
    </location>
</feature>
<evidence type="ECO:0000259" key="12">
    <source>
        <dbReference type="PROSITE" id="PS50112"/>
    </source>
</evidence>
<accession>A0A8J7J0P1</accession>
<feature type="domain" description="PAC" evidence="13">
    <location>
        <begin position="331"/>
        <end position="385"/>
    </location>
</feature>
<evidence type="ECO:0000256" key="6">
    <source>
        <dbReference type="ARBA" id="ARBA00022777"/>
    </source>
</evidence>
<evidence type="ECO:0000256" key="4">
    <source>
        <dbReference type="ARBA" id="ARBA00022679"/>
    </source>
</evidence>
<gene>
    <name evidence="14" type="ORF">JFN93_04715</name>
</gene>
<dbReference type="CDD" id="cd00156">
    <property type="entry name" value="REC"/>
    <property type="match status" value="1"/>
</dbReference>
<dbReference type="Pfam" id="PF02518">
    <property type="entry name" value="HATPase_c"/>
    <property type="match status" value="1"/>
</dbReference>
<dbReference type="InterPro" id="IPR036097">
    <property type="entry name" value="HisK_dim/P_sf"/>
</dbReference>
<evidence type="ECO:0000256" key="3">
    <source>
        <dbReference type="ARBA" id="ARBA00022553"/>
    </source>
</evidence>
<dbReference type="AlphaFoldDB" id="A0A8J7J0P1"/>
<dbReference type="Gene3D" id="1.10.287.130">
    <property type="match status" value="1"/>
</dbReference>
<evidence type="ECO:0000256" key="8">
    <source>
        <dbReference type="ARBA" id="ARBA00023012"/>
    </source>
</evidence>
<dbReference type="SMART" id="SM00448">
    <property type="entry name" value="REC"/>
    <property type="match status" value="2"/>
</dbReference>
<dbReference type="GO" id="GO:0005524">
    <property type="term" value="F:ATP binding"/>
    <property type="evidence" value="ECO:0007669"/>
    <property type="project" value="UniProtKB-KW"/>
</dbReference>
<dbReference type="InterPro" id="IPR000700">
    <property type="entry name" value="PAS-assoc_C"/>
</dbReference>
<dbReference type="EMBL" id="JAEMHM010000003">
    <property type="protein sequence ID" value="MBJ6724003.1"/>
    <property type="molecule type" value="Genomic_DNA"/>
</dbReference>